<accession>A0ABV3YBB6</accession>
<dbReference type="Pfam" id="PF14198">
    <property type="entry name" value="TnpV"/>
    <property type="match status" value="1"/>
</dbReference>
<organism evidence="1 2">
    <name type="scientific">Fusobacterium vincentii</name>
    <name type="common">Fusobacterium nucleatum subsp. vincentii</name>
    <dbReference type="NCBI Taxonomy" id="155615"/>
    <lineage>
        <taxon>Bacteria</taxon>
        <taxon>Fusobacteriati</taxon>
        <taxon>Fusobacteriota</taxon>
        <taxon>Fusobacteriia</taxon>
        <taxon>Fusobacteriales</taxon>
        <taxon>Fusobacteriaceae</taxon>
        <taxon>Fusobacterium</taxon>
    </lineage>
</organism>
<evidence type="ECO:0000313" key="1">
    <source>
        <dbReference type="EMBL" id="MEX6455411.1"/>
    </source>
</evidence>
<dbReference type="EMBL" id="JBFTFB010000004">
    <property type="protein sequence ID" value="MEX6455411.1"/>
    <property type="molecule type" value="Genomic_DNA"/>
</dbReference>
<reference evidence="1 2" key="1">
    <citation type="submission" date="2024-07" db="EMBL/GenBank/DDBJ databases">
        <authorList>
            <person name="Vancuren S.J."/>
            <person name="Robinson A."/>
            <person name="Cochrane K."/>
            <person name="Allen-Vercoe E."/>
        </authorList>
    </citation>
    <scope>NUCLEOTIDE SEQUENCE [LARGE SCALE GENOMIC DNA]</scope>
    <source>
        <strain evidence="1 2">2-A-13</strain>
    </source>
</reference>
<gene>
    <name evidence="1" type="ORF">AB6N33_08100</name>
</gene>
<comment type="caution">
    <text evidence="1">The sequence shown here is derived from an EMBL/GenBank/DDBJ whole genome shotgun (WGS) entry which is preliminary data.</text>
</comment>
<protein>
    <submittedName>
        <fullName evidence="1">TnpV protein</fullName>
    </submittedName>
</protein>
<proteinExistence type="predicted"/>
<dbReference type="RefSeq" id="WP_366558986.1">
    <property type="nucleotide sequence ID" value="NZ_CP077175.1"/>
</dbReference>
<keyword evidence="2" id="KW-1185">Reference proteome</keyword>
<dbReference type="Proteomes" id="UP001560349">
    <property type="component" value="Unassembled WGS sequence"/>
</dbReference>
<dbReference type="InterPro" id="IPR026989">
    <property type="entry name" value="TnpV"/>
</dbReference>
<sequence length="152" mass="18372">MRMKKVVLEEREFYQEIIEDKEVYTAISPMNFYERQGGKYTIETLDGQKILLPEGIEVIDLDKILEMEEIKYWGRERVRYLEEEKPQLLKELMTTKELIPHLIAIQEEVKKFIEIEKPKMMKSWGITEEHQSLMNNFQSSLKEIIYQEIIQR</sequence>
<evidence type="ECO:0000313" key="2">
    <source>
        <dbReference type="Proteomes" id="UP001560349"/>
    </source>
</evidence>
<name>A0ABV3YBB6_FUSVC</name>